<evidence type="ECO:0000259" key="5">
    <source>
        <dbReference type="PROSITE" id="PS50104"/>
    </source>
</evidence>
<dbReference type="InterPro" id="IPR035897">
    <property type="entry name" value="Toll_tir_struct_dom_sf"/>
</dbReference>
<dbReference type="EnsemblPlants" id="Kaladp0011s0154.1.v1.1">
    <property type="protein sequence ID" value="Kaladp0011s0154.1.v1.1"/>
    <property type="gene ID" value="Kaladp0011s0154.v1.1"/>
</dbReference>
<reference evidence="6" key="1">
    <citation type="submission" date="2021-01" db="UniProtKB">
        <authorList>
            <consortium name="EnsemblPlants"/>
        </authorList>
    </citation>
    <scope>IDENTIFICATION</scope>
</reference>
<dbReference type="OMA" id="KISTICI"/>
<evidence type="ECO:0000313" key="7">
    <source>
        <dbReference type="Proteomes" id="UP000594263"/>
    </source>
</evidence>
<feature type="domain" description="TIR" evidence="5">
    <location>
        <begin position="17"/>
        <end position="181"/>
    </location>
</feature>
<dbReference type="PANTHER" id="PTHR32009">
    <property type="entry name" value="TMV RESISTANCE PROTEIN N-LIKE"/>
    <property type="match status" value="1"/>
</dbReference>
<dbReference type="SUPFAM" id="SSF52200">
    <property type="entry name" value="Toll/Interleukin receptor TIR domain"/>
    <property type="match status" value="1"/>
</dbReference>
<name>A0A7N0SWI4_KALFE</name>
<accession>A0A7N0SWI4</accession>
<keyword evidence="2" id="KW-0378">Hydrolase</keyword>
<dbReference type="EC" id="3.2.2.6" evidence="1"/>
<evidence type="ECO:0000256" key="3">
    <source>
        <dbReference type="ARBA" id="ARBA00023027"/>
    </source>
</evidence>
<dbReference type="GO" id="GO:0061809">
    <property type="term" value="F:NAD+ nucleosidase activity, cyclic ADP-ribose generating"/>
    <property type="evidence" value="ECO:0007669"/>
    <property type="project" value="UniProtKB-EC"/>
</dbReference>
<dbReference type="SMART" id="SM00255">
    <property type="entry name" value="TIR"/>
    <property type="match status" value="1"/>
</dbReference>
<dbReference type="Gramene" id="Kaladp0011s0154.1.v1.1">
    <property type="protein sequence ID" value="Kaladp0011s0154.1.v1.1"/>
    <property type="gene ID" value="Kaladp0011s0154.v1.1"/>
</dbReference>
<sequence>MAGAYAAGTTSNSTDKFKYQVFLSFRGPDVRHHFLDILYSDLLESGFNVFKDNERLVLGRDIQANLFEAIEQSQLCIVTLSPTFAGSSWCLDELVKILESKDLPGHSVLPVFYHVEPTEVRHQNVEALRKLAMKVGEVNRWKIWKEALEKISRLRGLSLPDTNWREGLLVEKIVEKAREIIGPRQVMVPLEIFRPEPFVQQLSKWMEKGGSEIWNAKNYQRI</sequence>
<keyword evidence="7" id="KW-1185">Reference proteome</keyword>
<evidence type="ECO:0000313" key="6">
    <source>
        <dbReference type="EnsemblPlants" id="Kaladp0011s0154.1.v1.1"/>
    </source>
</evidence>
<proteinExistence type="predicted"/>
<evidence type="ECO:0000256" key="2">
    <source>
        <dbReference type="ARBA" id="ARBA00022801"/>
    </source>
</evidence>
<dbReference type="Gene3D" id="3.40.50.10140">
    <property type="entry name" value="Toll/interleukin-1 receptor homology (TIR) domain"/>
    <property type="match status" value="1"/>
</dbReference>
<dbReference type="Pfam" id="PF01582">
    <property type="entry name" value="TIR"/>
    <property type="match status" value="1"/>
</dbReference>
<dbReference type="InterPro" id="IPR000157">
    <property type="entry name" value="TIR_dom"/>
</dbReference>
<dbReference type="AlphaFoldDB" id="A0A7N0SWI4"/>
<comment type="catalytic activity">
    <reaction evidence="4">
        <text>NAD(+) + H2O = ADP-D-ribose + nicotinamide + H(+)</text>
        <dbReference type="Rhea" id="RHEA:16301"/>
        <dbReference type="ChEBI" id="CHEBI:15377"/>
        <dbReference type="ChEBI" id="CHEBI:15378"/>
        <dbReference type="ChEBI" id="CHEBI:17154"/>
        <dbReference type="ChEBI" id="CHEBI:57540"/>
        <dbReference type="ChEBI" id="CHEBI:57967"/>
        <dbReference type="EC" id="3.2.2.6"/>
    </reaction>
    <physiologicalReaction direction="left-to-right" evidence="4">
        <dbReference type="Rhea" id="RHEA:16302"/>
    </physiologicalReaction>
</comment>
<keyword evidence="3" id="KW-0520">NAD</keyword>
<organism evidence="6 7">
    <name type="scientific">Kalanchoe fedtschenkoi</name>
    <name type="common">Lavender scallops</name>
    <name type="synonym">South American air plant</name>
    <dbReference type="NCBI Taxonomy" id="63787"/>
    <lineage>
        <taxon>Eukaryota</taxon>
        <taxon>Viridiplantae</taxon>
        <taxon>Streptophyta</taxon>
        <taxon>Embryophyta</taxon>
        <taxon>Tracheophyta</taxon>
        <taxon>Spermatophyta</taxon>
        <taxon>Magnoliopsida</taxon>
        <taxon>eudicotyledons</taxon>
        <taxon>Gunneridae</taxon>
        <taxon>Pentapetalae</taxon>
        <taxon>Saxifragales</taxon>
        <taxon>Crassulaceae</taxon>
        <taxon>Kalanchoe</taxon>
    </lineage>
</organism>
<dbReference type="GO" id="GO:0007165">
    <property type="term" value="P:signal transduction"/>
    <property type="evidence" value="ECO:0007669"/>
    <property type="project" value="InterPro"/>
</dbReference>
<evidence type="ECO:0000256" key="1">
    <source>
        <dbReference type="ARBA" id="ARBA00011982"/>
    </source>
</evidence>
<dbReference type="PANTHER" id="PTHR32009:SF39">
    <property type="entry name" value="TIR DOMAIN-CONTAINING PROTEIN"/>
    <property type="match status" value="1"/>
</dbReference>
<protein>
    <recommendedName>
        <fullName evidence="1">ADP-ribosyl cyclase/cyclic ADP-ribose hydrolase</fullName>
        <ecNumber evidence="1">3.2.2.6</ecNumber>
    </recommendedName>
</protein>
<dbReference type="PROSITE" id="PS50104">
    <property type="entry name" value="TIR"/>
    <property type="match status" value="1"/>
</dbReference>
<evidence type="ECO:0000256" key="4">
    <source>
        <dbReference type="ARBA" id="ARBA00047304"/>
    </source>
</evidence>
<dbReference type="Proteomes" id="UP000594263">
    <property type="component" value="Unplaced"/>
</dbReference>